<organism evidence="8 9">
    <name type="scientific">Frigoriglobus tundricola</name>
    <dbReference type="NCBI Taxonomy" id="2774151"/>
    <lineage>
        <taxon>Bacteria</taxon>
        <taxon>Pseudomonadati</taxon>
        <taxon>Planctomycetota</taxon>
        <taxon>Planctomycetia</taxon>
        <taxon>Gemmatales</taxon>
        <taxon>Gemmataceae</taxon>
        <taxon>Frigoriglobus</taxon>
    </lineage>
</organism>
<dbReference type="PANTHER" id="PTHR43811">
    <property type="entry name" value="FKBP-TYPE PEPTIDYL-PROLYL CIS-TRANS ISOMERASE FKPA"/>
    <property type="match status" value="1"/>
</dbReference>
<dbReference type="EC" id="5.2.1.8" evidence="6"/>
<comment type="catalytic activity">
    <reaction evidence="1 5 6">
        <text>[protein]-peptidylproline (omega=180) = [protein]-peptidylproline (omega=0)</text>
        <dbReference type="Rhea" id="RHEA:16237"/>
        <dbReference type="Rhea" id="RHEA-COMP:10747"/>
        <dbReference type="Rhea" id="RHEA-COMP:10748"/>
        <dbReference type="ChEBI" id="CHEBI:83833"/>
        <dbReference type="ChEBI" id="CHEBI:83834"/>
        <dbReference type="EC" id="5.2.1.8"/>
    </reaction>
</comment>
<dbReference type="PANTHER" id="PTHR43811:SF19">
    <property type="entry name" value="39 KDA FK506-BINDING NUCLEAR PROTEIN"/>
    <property type="match status" value="1"/>
</dbReference>
<comment type="similarity">
    <text evidence="2 6">Belongs to the FKBP-type PPIase family.</text>
</comment>
<gene>
    <name evidence="8" type="ORF">FTUN_3470</name>
</gene>
<protein>
    <recommendedName>
        <fullName evidence="6">Peptidyl-prolyl cis-trans isomerase</fullName>
        <ecNumber evidence="6">5.2.1.8</ecNumber>
    </recommendedName>
</protein>
<keyword evidence="4 5" id="KW-0413">Isomerase</keyword>
<dbReference type="KEGG" id="ftj:FTUN_3470"/>
<evidence type="ECO:0000256" key="3">
    <source>
        <dbReference type="ARBA" id="ARBA00023110"/>
    </source>
</evidence>
<dbReference type="EMBL" id="CP053452">
    <property type="protein sequence ID" value="QJW95916.1"/>
    <property type="molecule type" value="Genomic_DNA"/>
</dbReference>
<dbReference type="Proteomes" id="UP000503447">
    <property type="component" value="Chromosome"/>
</dbReference>
<accession>A0A6M5YRD7</accession>
<dbReference type="PROSITE" id="PS50059">
    <property type="entry name" value="FKBP_PPIASE"/>
    <property type="match status" value="1"/>
</dbReference>
<evidence type="ECO:0000256" key="2">
    <source>
        <dbReference type="ARBA" id="ARBA00006577"/>
    </source>
</evidence>
<dbReference type="InterPro" id="IPR046357">
    <property type="entry name" value="PPIase_dom_sf"/>
</dbReference>
<name>A0A6M5YRD7_9BACT</name>
<dbReference type="GO" id="GO:0003755">
    <property type="term" value="F:peptidyl-prolyl cis-trans isomerase activity"/>
    <property type="evidence" value="ECO:0007669"/>
    <property type="project" value="UniProtKB-UniRule"/>
</dbReference>
<dbReference type="InterPro" id="IPR001179">
    <property type="entry name" value="PPIase_FKBP_dom"/>
</dbReference>
<feature type="domain" description="PPIase FKBP-type" evidence="7">
    <location>
        <begin position="89"/>
        <end position="176"/>
    </location>
</feature>
<dbReference type="Pfam" id="PF00254">
    <property type="entry name" value="FKBP_C"/>
    <property type="match status" value="1"/>
</dbReference>
<evidence type="ECO:0000256" key="4">
    <source>
        <dbReference type="ARBA" id="ARBA00023235"/>
    </source>
</evidence>
<evidence type="ECO:0000256" key="6">
    <source>
        <dbReference type="RuleBase" id="RU003915"/>
    </source>
</evidence>
<evidence type="ECO:0000259" key="7">
    <source>
        <dbReference type="PROSITE" id="PS50059"/>
    </source>
</evidence>
<keyword evidence="3 5" id="KW-0697">Rotamase</keyword>
<proteinExistence type="inferred from homology"/>
<evidence type="ECO:0000313" key="9">
    <source>
        <dbReference type="Proteomes" id="UP000503447"/>
    </source>
</evidence>
<keyword evidence="9" id="KW-1185">Reference proteome</keyword>
<sequence>MRLCSRAVRTACVGSKRTGFGSDTQKEERKMRMVSAFALAAAFVAAPFAAGEDKKPERPALDAKEWKKTDSGLEIWDVKVGKGDAVKPGATVVIHYTGWLTDDKATKFDSSLDRGKKAEFPLENLIKGWQEGIPGMKPGGVRRLKIPAELAYGKAGRPGIPGGATLVFEIELFESK</sequence>
<dbReference type="Gene3D" id="3.10.50.40">
    <property type="match status" value="1"/>
</dbReference>
<reference evidence="9" key="1">
    <citation type="submission" date="2020-05" db="EMBL/GenBank/DDBJ databases">
        <title>Frigoriglobus tundricola gen. nov., sp. nov., a psychrotolerant cellulolytic planctomycete of the family Gemmataceae with two divergent copies of 16S rRNA gene.</title>
        <authorList>
            <person name="Kulichevskaya I.S."/>
            <person name="Ivanova A.A."/>
            <person name="Naumoff D.G."/>
            <person name="Beletsky A.V."/>
            <person name="Rijpstra W.I.C."/>
            <person name="Sinninghe Damste J.S."/>
            <person name="Mardanov A.V."/>
            <person name="Ravin N.V."/>
            <person name="Dedysh S.N."/>
        </authorList>
    </citation>
    <scope>NUCLEOTIDE SEQUENCE [LARGE SCALE GENOMIC DNA]</scope>
    <source>
        <strain evidence="9">PL17</strain>
    </source>
</reference>
<dbReference type="SUPFAM" id="SSF54534">
    <property type="entry name" value="FKBP-like"/>
    <property type="match status" value="1"/>
</dbReference>
<evidence type="ECO:0000313" key="8">
    <source>
        <dbReference type="EMBL" id="QJW95916.1"/>
    </source>
</evidence>
<evidence type="ECO:0000256" key="5">
    <source>
        <dbReference type="PROSITE-ProRule" id="PRU00277"/>
    </source>
</evidence>
<dbReference type="AlphaFoldDB" id="A0A6M5YRD7"/>
<evidence type="ECO:0000256" key="1">
    <source>
        <dbReference type="ARBA" id="ARBA00000971"/>
    </source>
</evidence>